<evidence type="ECO:0000313" key="11">
    <source>
        <dbReference type="EMBL" id="ETV92864.1"/>
    </source>
</evidence>
<evidence type="ECO:0000256" key="1">
    <source>
        <dbReference type="ARBA" id="ARBA00004496"/>
    </source>
</evidence>
<keyword evidence="5" id="KW-0819">tRNA processing</keyword>
<dbReference type="GO" id="GO:0005524">
    <property type="term" value="F:ATP binding"/>
    <property type="evidence" value="ECO:0007669"/>
    <property type="project" value="UniProtKB-KW"/>
</dbReference>
<evidence type="ECO:0000256" key="8">
    <source>
        <dbReference type="ARBA" id="ARBA00022840"/>
    </source>
</evidence>
<dbReference type="GO" id="GO:0046872">
    <property type="term" value="F:metal ion binding"/>
    <property type="evidence" value="ECO:0007669"/>
    <property type="project" value="UniProtKB-KW"/>
</dbReference>
<dbReference type="PANTHER" id="PTHR33540:SF2">
    <property type="entry name" value="TRNA THREONYLCARBAMOYLADENOSINE BIOSYNTHESIS PROTEIN TSAE"/>
    <property type="match status" value="1"/>
</dbReference>
<keyword evidence="9" id="KW-0460">Magnesium</keyword>
<dbReference type="RefSeq" id="XP_008878385.1">
    <property type="nucleotide sequence ID" value="XM_008880163.1"/>
</dbReference>
<comment type="similarity">
    <text evidence="2">Belongs to the TsaE family.</text>
</comment>
<evidence type="ECO:0000256" key="3">
    <source>
        <dbReference type="ARBA" id="ARBA00019010"/>
    </source>
</evidence>
<organism evidence="11">
    <name type="scientific">Aphanomyces invadans</name>
    <dbReference type="NCBI Taxonomy" id="157072"/>
    <lineage>
        <taxon>Eukaryota</taxon>
        <taxon>Sar</taxon>
        <taxon>Stramenopiles</taxon>
        <taxon>Oomycota</taxon>
        <taxon>Saprolegniomycetes</taxon>
        <taxon>Saprolegniales</taxon>
        <taxon>Verrucalvaceae</taxon>
        <taxon>Aphanomyces</taxon>
    </lineage>
</organism>
<name>A0A024TFT1_9STRA</name>
<dbReference type="AlphaFoldDB" id="A0A024TFT1"/>
<accession>A0A024TFT1</accession>
<dbReference type="SUPFAM" id="SSF52540">
    <property type="entry name" value="P-loop containing nucleoside triphosphate hydrolases"/>
    <property type="match status" value="1"/>
</dbReference>
<dbReference type="EMBL" id="KI913996">
    <property type="protein sequence ID" value="ETV92864.1"/>
    <property type="molecule type" value="Genomic_DNA"/>
</dbReference>
<evidence type="ECO:0000256" key="7">
    <source>
        <dbReference type="ARBA" id="ARBA00022741"/>
    </source>
</evidence>
<keyword evidence="7" id="KW-0547">Nucleotide-binding</keyword>
<evidence type="ECO:0000256" key="6">
    <source>
        <dbReference type="ARBA" id="ARBA00022723"/>
    </source>
</evidence>
<keyword evidence="8" id="KW-0067">ATP-binding</keyword>
<sequence>MMQRVVRHHHVAIRRHLFSTSRLIHGEDEMERFGAALASQIPSTQSGNVLLLHGDLGCGKTCFARGFARTWCSDASMDVTSPTYLLINTYNPPSTSKRSTLHHMDLYRLDRVTSTDAEALGLEDAFTNGTSIVEWPDRLQELPTPRLDVHITYTDVEGEREVHVAAHGGKWERVQAWFHADS</sequence>
<evidence type="ECO:0000256" key="9">
    <source>
        <dbReference type="ARBA" id="ARBA00022842"/>
    </source>
</evidence>
<dbReference type="OrthoDB" id="507945at2759"/>
<dbReference type="PANTHER" id="PTHR33540">
    <property type="entry name" value="TRNA THREONYLCARBAMOYLADENOSINE BIOSYNTHESIS PROTEIN TSAE"/>
    <property type="match status" value="1"/>
</dbReference>
<gene>
    <name evidence="11" type="ORF">H310_12901</name>
</gene>
<dbReference type="VEuPathDB" id="FungiDB:H310_12901"/>
<evidence type="ECO:0000256" key="2">
    <source>
        <dbReference type="ARBA" id="ARBA00007599"/>
    </source>
</evidence>
<dbReference type="Gene3D" id="3.40.50.300">
    <property type="entry name" value="P-loop containing nucleotide triphosphate hydrolases"/>
    <property type="match status" value="1"/>
</dbReference>
<dbReference type="GO" id="GO:0005737">
    <property type="term" value="C:cytoplasm"/>
    <property type="evidence" value="ECO:0007669"/>
    <property type="project" value="UniProtKB-SubCell"/>
</dbReference>
<evidence type="ECO:0000256" key="10">
    <source>
        <dbReference type="ARBA" id="ARBA00032441"/>
    </source>
</evidence>
<dbReference type="InterPro" id="IPR027417">
    <property type="entry name" value="P-loop_NTPase"/>
</dbReference>
<protein>
    <recommendedName>
        <fullName evidence="3">tRNA threonylcarbamoyladenosine biosynthesis protein TsaE</fullName>
    </recommendedName>
    <alternativeName>
        <fullName evidence="10">t(6)A37 threonylcarbamoyladenosine biosynthesis protein TsaE</fullName>
    </alternativeName>
</protein>
<comment type="subcellular location">
    <subcellularLocation>
        <location evidence="1">Cytoplasm</location>
    </subcellularLocation>
</comment>
<reference evidence="11" key="1">
    <citation type="submission" date="2013-12" db="EMBL/GenBank/DDBJ databases">
        <title>The Genome Sequence of Aphanomyces invadans NJM9701.</title>
        <authorList>
            <consortium name="The Broad Institute Genomics Platform"/>
            <person name="Russ C."/>
            <person name="Tyler B."/>
            <person name="van West P."/>
            <person name="Dieguez-Uribeondo J."/>
            <person name="Young S.K."/>
            <person name="Zeng Q."/>
            <person name="Gargeya S."/>
            <person name="Fitzgerald M."/>
            <person name="Abouelleil A."/>
            <person name="Alvarado L."/>
            <person name="Chapman S.B."/>
            <person name="Gainer-Dewar J."/>
            <person name="Goldberg J."/>
            <person name="Griggs A."/>
            <person name="Gujja S."/>
            <person name="Hansen M."/>
            <person name="Howarth C."/>
            <person name="Imamovic A."/>
            <person name="Ireland A."/>
            <person name="Larimer J."/>
            <person name="McCowan C."/>
            <person name="Murphy C."/>
            <person name="Pearson M."/>
            <person name="Poon T.W."/>
            <person name="Priest M."/>
            <person name="Roberts A."/>
            <person name="Saif S."/>
            <person name="Shea T."/>
            <person name="Sykes S."/>
            <person name="Wortman J."/>
            <person name="Nusbaum C."/>
            <person name="Birren B."/>
        </authorList>
    </citation>
    <scope>NUCLEOTIDE SEQUENCE [LARGE SCALE GENOMIC DNA]</scope>
    <source>
        <strain evidence="11">NJM9701</strain>
    </source>
</reference>
<dbReference type="GeneID" id="20089951"/>
<evidence type="ECO:0000256" key="5">
    <source>
        <dbReference type="ARBA" id="ARBA00022694"/>
    </source>
</evidence>
<evidence type="ECO:0000256" key="4">
    <source>
        <dbReference type="ARBA" id="ARBA00022490"/>
    </source>
</evidence>
<dbReference type="STRING" id="157072.A0A024TFT1"/>
<dbReference type="eggNOG" id="ENOG502S3MQ">
    <property type="taxonomic scope" value="Eukaryota"/>
</dbReference>
<proteinExistence type="inferred from homology"/>
<keyword evidence="4" id="KW-0963">Cytoplasm</keyword>
<keyword evidence="6" id="KW-0479">Metal-binding</keyword>
<dbReference type="Pfam" id="PF02367">
    <property type="entry name" value="TsaE"/>
    <property type="match status" value="1"/>
</dbReference>
<dbReference type="InterPro" id="IPR003442">
    <property type="entry name" value="T6A_TsaE"/>
</dbReference>
<dbReference type="NCBIfam" id="TIGR00150">
    <property type="entry name" value="T6A_YjeE"/>
    <property type="match status" value="1"/>
</dbReference>
<dbReference type="GO" id="GO:0002949">
    <property type="term" value="P:tRNA threonylcarbamoyladenosine modification"/>
    <property type="evidence" value="ECO:0007669"/>
    <property type="project" value="InterPro"/>
</dbReference>